<dbReference type="SUPFAM" id="SSF161098">
    <property type="entry name" value="MetI-like"/>
    <property type="match status" value="1"/>
</dbReference>
<dbReference type="InterPro" id="IPR035906">
    <property type="entry name" value="MetI-like_sf"/>
</dbReference>
<evidence type="ECO:0000256" key="2">
    <source>
        <dbReference type="ARBA" id="ARBA00022448"/>
    </source>
</evidence>
<feature type="transmembrane region" description="Helical" evidence="7">
    <location>
        <begin position="192"/>
        <end position="214"/>
    </location>
</feature>
<reference evidence="9 10" key="1">
    <citation type="submission" date="2021-06" db="EMBL/GenBank/DDBJ databases">
        <title>Description of novel taxa of the family Lachnospiraceae.</title>
        <authorList>
            <person name="Chaplin A.V."/>
            <person name="Sokolova S.R."/>
            <person name="Pikina A.P."/>
            <person name="Korzhanova M."/>
            <person name="Belova V."/>
            <person name="Korostin D."/>
            <person name="Efimov B.A."/>
        </authorList>
    </citation>
    <scope>NUCLEOTIDE SEQUENCE [LARGE SCALE GENOMIC DNA]</scope>
    <source>
        <strain evidence="9 10">ASD4241</strain>
    </source>
</reference>
<keyword evidence="3" id="KW-1003">Cell membrane</keyword>
<keyword evidence="6 7" id="KW-0472">Membrane</keyword>
<proteinExistence type="inferred from homology"/>
<evidence type="ECO:0000256" key="3">
    <source>
        <dbReference type="ARBA" id="ARBA00022475"/>
    </source>
</evidence>
<evidence type="ECO:0000256" key="6">
    <source>
        <dbReference type="ARBA" id="ARBA00023136"/>
    </source>
</evidence>
<dbReference type="Proteomes" id="UP001314681">
    <property type="component" value="Unassembled WGS sequence"/>
</dbReference>
<feature type="domain" description="ABC transmembrane type-1" evidence="8">
    <location>
        <begin position="80"/>
        <end position="271"/>
    </location>
</feature>
<keyword evidence="2 7" id="KW-0813">Transport</keyword>
<evidence type="ECO:0000256" key="4">
    <source>
        <dbReference type="ARBA" id="ARBA00022692"/>
    </source>
</evidence>
<comment type="caution">
    <text evidence="9">The sequence shown here is derived from an EMBL/GenBank/DDBJ whole genome shotgun (WGS) entry which is preliminary data.</text>
</comment>
<evidence type="ECO:0000259" key="8">
    <source>
        <dbReference type="PROSITE" id="PS50928"/>
    </source>
</evidence>
<keyword evidence="5 7" id="KW-1133">Transmembrane helix</keyword>
<feature type="transmembrane region" description="Helical" evidence="7">
    <location>
        <begin position="250"/>
        <end position="271"/>
    </location>
</feature>
<protein>
    <submittedName>
        <fullName evidence="9">Carbohydrate ABC transporter permease</fullName>
    </submittedName>
</protein>
<dbReference type="RefSeq" id="WP_158352558.1">
    <property type="nucleotide sequence ID" value="NZ_JAHQCX010000001.1"/>
</dbReference>
<dbReference type="Pfam" id="PF00528">
    <property type="entry name" value="BPD_transp_1"/>
    <property type="match status" value="1"/>
</dbReference>
<evidence type="ECO:0000256" key="1">
    <source>
        <dbReference type="ARBA" id="ARBA00004651"/>
    </source>
</evidence>
<comment type="similarity">
    <text evidence="7">Belongs to the binding-protein-dependent transport system permease family.</text>
</comment>
<dbReference type="PANTHER" id="PTHR43744:SF8">
    <property type="entry name" value="SN-GLYCEROL-3-PHOSPHATE TRANSPORT SYSTEM PERMEASE PROTEIN UGPE"/>
    <property type="match status" value="1"/>
</dbReference>
<dbReference type="InterPro" id="IPR000515">
    <property type="entry name" value="MetI-like"/>
</dbReference>
<dbReference type="CDD" id="cd06261">
    <property type="entry name" value="TM_PBP2"/>
    <property type="match status" value="1"/>
</dbReference>
<comment type="subcellular location">
    <subcellularLocation>
        <location evidence="1 7">Cell membrane</location>
        <topology evidence="1 7">Multi-pass membrane protein</topology>
    </subcellularLocation>
</comment>
<dbReference type="EMBL" id="JAHQCX010000001">
    <property type="protein sequence ID" value="MBU9724941.1"/>
    <property type="molecule type" value="Genomic_DNA"/>
</dbReference>
<dbReference type="Gene3D" id="1.10.3720.10">
    <property type="entry name" value="MetI-like"/>
    <property type="match status" value="1"/>
</dbReference>
<evidence type="ECO:0000256" key="5">
    <source>
        <dbReference type="ARBA" id="ARBA00022989"/>
    </source>
</evidence>
<feature type="transmembrane region" description="Helical" evidence="7">
    <location>
        <begin position="148"/>
        <end position="171"/>
    </location>
</feature>
<evidence type="ECO:0000313" key="9">
    <source>
        <dbReference type="EMBL" id="MBU9724941.1"/>
    </source>
</evidence>
<keyword evidence="10" id="KW-1185">Reference proteome</keyword>
<keyword evidence="4 7" id="KW-0812">Transmembrane</keyword>
<dbReference type="PANTHER" id="PTHR43744">
    <property type="entry name" value="ABC TRANSPORTER PERMEASE PROTEIN MG189-RELATED-RELATED"/>
    <property type="match status" value="1"/>
</dbReference>
<evidence type="ECO:0000256" key="7">
    <source>
        <dbReference type="RuleBase" id="RU363032"/>
    </source>
</evidence>
<evidence type="ECO:0000313" key="10">
    <source>
        <dbReference type="Proteomes" id="UP001314681"/>
    </source>
</evidence>
<feature type="transmembrane region" description="Helical" evidence="7">
    <location>
        <begin position="79"/>
        <end position="104"/>
    </location>
</feature>
<dbReference type="PROSITE" id="PS50928">
    <property type="entry name" value="ABC_TM1"/>
    <property type="match status" value="1"/>
</dbReference>
<feature type="transmembrane region" description="Helical" evidence="7">
    <location>
        <begin position="20"/>
        <end position="41"/>
    </location>
</feature>
<name>A0ABS6K347_9FIRM</name>
<feature type="transmembrane region" description="Helical" evidence="7">
    <location>
        <begin position="116"/>
        <end position="136"/>
    </location>
</feature>
<organism evidence="9 10">
    <name type="scientific">Diplocloster modestus</name>
    <dbReference type="NCBI Taxonomy" id="2850322"/>
    <lineage>
        <taxon>Bacteria</taxon>
        <taxon>Bacillati</taxon>
        <taxon>Bacillota</taxon>
        <taxon>Clostridia</taxon>
        <taxon>Lachnospirales</taxon>
        <taxon>Lachnospiraceae</taxon>
        <taxon>Diplocloster</taxon>
    </lineage>
</organism>
<sequence length="286" mass="32204">MSANTFQSRARHQWPLKKWLLWICLALVAVLQIYPLIWLVFFSLKTNIDIYSGNIMWLPSKFIWENYAVAFQDSDVGVYLLNSVIVTAATLFFTLTLASMASYAIARMHWKLKQTVFNIFLLGMMIPLHAALLPVFLVLKNIHLLNTYWALIIPYVGFAIPLAVLLLTNYFKTIPNEMEESAVIDGASVWRMFVSIIFPLAKPAISTIMIFTYLSSWNELMFAVTFINKQKLKTLTVGLMAMVGQHSTEWGPIGAGLVVATIPTMLIYVLLSKQVQNGMIAGAVKG</sequence>
<gene>
    <name evidence="9" type="ORF">KTH90_02820</name>
</gene>
<accession>A0ABS6K347</accession>